<dbReference type="Proteomes" id="UP000814033">
    <property type="component" value="Unassembled WGS sequence"/>
</dbReference>
<dbReference type="EMBL" id="MU275851">
    <property type="protein sequence ID" value="KAI0051634.1"/>
    <property type="molecule type" value="Genomic_DNA"/>
</dbReference>
<name>A0ACB8S569_9AGAM</name>
<reference evidence="1" key="2">
    <citation type="journal article" date="2022" name="New Phytol.">
        <title>Evolutionary transition to the ectomycorrhizal habit in the genomes of a hyperdiverse lineage of mushroom-forming fungi.</title>
        <authorList>
            <person name="Looney B."/>
            <person name="Miyauchi S."/>
            <person name="Morin E."/>
            <person name="Drula E."/>
            <person name="Courty P.E."/>
            <person name="Kohler A."/>
            <person name="Kuo A."/>
            <person name="LaButti K."/>
            <person name="Pangilinan J."/>
            <person name="Lipzen A."/>
            <person name="Riley R."/>
            <person name="Andreopoulos W."/>
            <person name="He G."/>
            <person name="Johnson J."/>
            <person name="Nolan M."/>
            <person name="Tritt A."/>
            <person name="Barry K.W."/>
            <person name="Grigoriev I.V."/>
            <person name="Nagy L.G."/>
            <person name="Hibbett D."/>
            <person name="Henrissat B."/>
            <person name="Matheny P.B."/>
            <person name="Labbe J."/>
            <person name="Martin F.M."/>
        </authorList>
    </citation>
    <scope>NUCLEOTIDE SEQUENCE</scope>
    <source>
        <strain evidence="1">FP105234-sp</strain>
    </source>
</reference>
<protein>
    <submittedName>
        <fullName evidence="1">Uncharacterized protein</fullName>
    </submittedName>
</protein>
<comment type="caution">
    <text evidence="1">The sequence shown here is derived from an EMBL/GenBank/DDBJ whole genome shotgun (WGS) entry which is preliminary data.</text>
</comment>
<gene>
    <name evidence="1" type="ORF">FA95DRAFT_244160</name>
</gene>
<evidence type="ECO:0000313" key="1">
    <source>
        <dbReference type="EMBL" id="KAI0051634.1"/>
    </source>
</evidence>
<evidence type="ECO:0000313" key="2">
    <source>
        <dbReference type="Proteomes" id="UP000814033"/>
    </source>
</evidence>
<keyword evidence="2" id="KW-1185">Reference proteome</keyword>
<accession>A0ACB8S569</accession>
<proteinExistence type="predicted"/>
<organism evidence="1 2">
    <name type="scientific">Auriscalpium vulgare</name>
    <dbReference type="NCBI Taxonomy" id="40419"/>
    <lineage>
        <taxon>Eukaryota</taxon>
        <taxon>Fungi</taxon>
        <taxon>Dikarya</taxon>
        <taxon>Basidiomycota</taxon>
        <taxon>Agaricomycotina</taxon>
        <taxon>Agaricomycetes</taxon>
        <taxon>Russulales</taxon>
        <taxon>Auriscalpiaceae</taxon>
        <taxon>Auriscalpium</taxon>
    </lineage>
</organism>
<reference evidence="1" key="1">
    <citation type="submission" date="2021-02" db="EMBL/GenBank/DDBJ databases">
        <authorList>
            <consortium name="DOE Joint Genome Institute"/>
            <person name="Ahrendt S."/>
            <person name="Looney B.P."/>
            <person name="Miyauchi S."/>
            <person name="Morin E."/>
            <person name="Drula E."/>
            <person name="Courty P.E."/>
            <person name="Chicoki N."/>
            <person name="Fauchery L."/>
            <person name="Kohler A."/>
            <person name="Kuo A."/>
            <person name="Labutti K."/>
            <person name="Pangilinan J."/>
            <person name="Lipzen A."/>
            <person name="Riley R."/>
            <person name="Andreopoulos W."/>
            <person name="He G."/>
            <person name="Johnson J."/>
            <person name="Barry K.W."/>
            <person name="Grigoriev I.V."/>
            <person name="Nagy L."/>
            <person name="Hibbett D."/>
            <person name="Henrissat B."/>
            <person name="Matheny P.B."/>
            <person name="Labbe J."/>
            <person name="Martin F."/>
        </authorList>
    </citation>
    <scope>NUCLEOTIDE SEQUENCE</scope>
    <source>
        <strain evidence="1">FP105234-sp</strain>
    </source>
</reference>
<sequence>MPDLLPPSPSAPTTNLKPFTTTSSGLKPYALPPEHGQSSLVMQSNGTSKAHAATLSALVNGESHPTHIDSHRRNPSITSNSPSPREILIRPLDFRNVMASHEDTHAELGRIVDDLIQLLSMTEAGFSELLNSAVEDRIDEEQEDLLLLEPRMEDRDTDSSEMADNSLALAVR</sequence>